<evidence type="ECO:0000313" key="3">
    <source>
        <dbReference type="Proteomes" id="UP001265746"/>
    </source>
</evidence>
<gene>
    <name evidence="2" type="ORF">N8I77_004067</name>
</gene>
<dbReference type="EMBL" id="JAUJFL010000002">
    <property type="protein sequence ID" value="KAK2610653.1"/>
    <property type="molecule type" value="Genomic_DNA"/>
</dbReference>
<keyword evidence="3" id="KW-1185">Reference proteome</keyword>
<dbReference type="AlphaFoldDB" id="A0AAD9SLA3"/>
<reference evidence="2" key="1">
    <citation type="submission" date="2023-06" db="EMBL/GenBank/DDBJ databases">
        <authorList>
            <person name="Noh H."/>
        </authorList>
    </citation>
    <scope>NUCLEOTIDE SEQUENCE</scope>
    <source>
        <strain evidence="2">DUCC20226</strain>
    </source>
</reference>
<dbReference type="PANTHER" id="PTHR13774">
    <property type="entry name" value="PHENAZINE BIOSYNTHESIS PROTEIN"/>
    <property type="match status" value="1"/>
</dbReference>
<feature type="compositionally biased region" description="Polar residues" evidence="1">
    <location>
        <begin position="491"/>
        <end position="501"/>
    </location>
</feature>
<sequence>MQFITVDVFTDTSFLGNPLAVIIVEDKERAALGKEKQQLIAKEFNLSETIFLYLRPGETLQHPDRSSSFREVSIFTIESELPFAGHPTIGSTYLLLQHLGWDFIDTIIPPCGPIRISKSADGRVTASIPHDVHLHSRTLRSLYELGDKDVTAQIKPALHEDDAVRTAELDAPIFSIVKGMTFLLVELPSLEHLAKVDVRKRLDLGDYVSLLDAGSWGHGFTARYYYVSQAVATDENGVRNETIRSRMVELDFEDPATGSAASALTSYLSLKGDADESRYHIIQGVELGRKSDIETHIVSKVGQEGTRAIQEVRLGAAGPYLQDTFHLGLAHYVHGCLDTQLRLKQSSWNPKFRRTPFTSPRRRLTTHCIIQSSFTIVLDSTCPLAQLRNPHFCHVLTRTQTPSHAGIMESIQLAQMLADISDLSAADKKAAAALVNANKALNQQQQTQAQAQNQHDGLKPPAPTAAASRSSPSVSNSRLDKFGRRILTPPMTRSNSAQGSMPGTPRGGSDPEDDVDRASTLMALYEIRNKIKQQDNTSLIRAREKIDAMIAKQKAAVEKQGKQGGDAPQTQERPRPTSRYTFPKPDATGNTESK</sequence>
<evidence type="ECO:0000313" key="2">
    <source>
        <dbReference type="EMBL" id="KAK2610654.1"/>
    </source>
</evidence>
<organism evidence="2 3">
    <name type="scientific">Phomopsis amygdali</name>
    <name type="common">Fusicoccum amygdali</name>
    <dbReference type="NCBI Taxonomy" id="1214568"/>
    <lineage>
        <taxon>Eukaryota</taxon>
        <taxon>Fungi</taxon>
        <taxon>Dikarya</taxon>
        <taxon>Ascomycota</taxon>
        <taxon>Pezizomycotina</taxon>
        <taxon>Sordariomycetes</taxon>
        <taxon>Sordariomycetidae</taxon>
        <taxon>Diaporthales</taxon>
        <taxon>Diaporthaceae</taxon>
        <taxon>Diaporthe</taxon>
    </lineage>
</organism>
<comment type="caution">
    <text evidence="2">The sequence shown here is derived from an EMBL/GenBank/DDBJ whole genome shotgun (WGS) entry which is preliminary data.</text>
</comment>
<dbReference type="Proteomes" id="UP001265746">
    <property type="component" value="Unassembled WGS sequence"/>
</dbReference>
<feature type="compositionally biased region" description="Low complexity" evidence="1">
    <location>
        <begin position="443"/>
        <end position="454"/>
    </location>
</feature>
<evidence type="ECO:0000256" key="1">
    <source>
        <dbReference type="SAM" id="MobiDB-lite"/>
    </source>
</evidence>
<protein>
    <submittedName>
        <fullName evidence="2">Uncharacterized protein</fullName>
    </submittedName>
</protein>
<feature type="compositionally biased region" description="Low complexity" evidence="1">
    <location>
        <begin position="464"/>
        <end position="477"/>
    </location>
</feature>
<dbReference type="Pfam" id="PF02567">
    <property type="entry name" value="PhzC-PhzF"/>
    <property type="match status" value="1"/>
</dbReference>
<dbReference type="GO" id="GO:0005737">
    <property type="term" value="C:cytoplasm"/>
    <property type="evidence" value="ECO:0007669"/>
    <property type="project" value="TreeGrafter"/>
</dbReference>
<feature type="region of interest" description="Disordered" evidence="1">
    <location>
        <begin position="443"/>
        <end position="515"/>
    </location>
</feature>
<name>A0AAD9SLA3_PHOAM</name>
<feature type="region of interest" description="Disordered" evidence="1">
    <location>
        <begin position="551"/>
        <end position="594"/>
    </location>
</feature>
<dbReference type="EMBL" id="JAUJFL010000002">
    <property type="protein sequence ID" value="KAK2610654.1"/>
    <property type="molecule type" value="Genomic_DNA"/>
</dbReference>
<dbReference type="InterPro" id="IPR003719">
    <property type="entry name" value="Phenazine_PhzF-like"/>
</dbReference>
<dbReference type="GO" id="GO:0016853">
    <property type="term" value="F:isomerase activity"/>
    <property type="evidence" value="ECO:0007669"/>
    <property type="project" value="TreeGrafter"/>
</dbReference>
<dbReference type="SUPFAM" id="SSF54506">
    <property type="entry name" value="Diaminopimelate epimerase-like"/>
    <property type="match status" value="1"/>
</dbReference>
<accession>A0AAD9SLA3</accession>
<dbReference type="PANTHER" id="PTHR13774:SF32">
    <property type="entry name" value="ANTISENSE-ENHANCING SEQUENCE 1"/>
    <property type="match status" value="1"/>
</dbReference>
<dbReference type="Gene3D" id="3.10.310.10">
    <property type="entry name" value="Diaminopimelate Epimerase, Chain A, domain 1"/>
    <property type="match status" value="2"/>
</dbReference>
<dbReference type="NCBIfam" id="TIGR00654">
    <property type="entry name" value="PhzF_family"/>
    <property type="match status" value="1"/>
</dbReference>
<proteinExistence type="predicted"/>